<dbReference type="InterPro" id="IPR000210">
    <property type="entry name" value="BTB/POZ_dom"/>
</dbReference>
<evidence type="ECO:0000313" key="2">
    <source>
        <dbReference type="EMBL" id="KAJ6239773.1"/>
    </source>
</evidence>
<feature type="domain" description="BTB" evidence="1">
    <location>
        <begin position="20"/>
        <end position="93"/>
    </location>
</feature>
<organism evidence="2 3">
    <name type="scientific">Anaeramoeba flamelloides</name>
    <dbReference type="NCBI Taxonomy" id="1746091"/>
    <lineage>
        <taxon>Eukaryota</taxon>
        <taxon>Metamonada</taxon>
        <taxon>Anaeramoebidae</taxon>
        <taxon>Anaeramoeba</taxon>
    </lineage>
</organism>
<keyword evidence="3" id="KW-1185">Reference proteome</keyword>
<name>A0ABQ8Y4L3_9EUKA</name>
<evidence type="ECO:0000259" key="1">
    <source>
        <dbReference type="PROSITE" id="PS50097"/>
    </source>
</evidence>
<gene>
    <name evidence="2" type="ORF">M0813_24693</name>
</gene>
<reference evidence="2" key="1">
    <citation type="submission" date="2022-08" db="EMBL/GenBank/DDBJ databases">
        <title>Novel sulfate-reducing endosymbionts in the free-living metamonad Anaeramoeba.</title>
        <authorList>
            <person name="Jerlstrom-Hultqvist J."/>
            <person name="Cepicka I."/>
            <person name="Gallot-Lavallee L."/>
            <person name="Salas-Leiva D."/>
            <person name="Curtis B.A."/>
            <person name="Zahonova K."/>
            <person name="Pipaliya S."/>
            <person name="Dacks J."/>
            <person name="Roger A.J."/>
        </authorList>
    </citation>
    <scope>NUCLEOTIDE SEQUENCE</scope>
    <source>
        <strain evidence="2">Schooner1</strain>
    </source>
</reference>
<dbReference type="SUPFAM" id="SSF54695">
    <property type="entry name" value="POZ domain"/>
    <property type="match status" value="1"/>
</dbReference>
<sequence>MSLVRLQTKLKKLQNSSEFSDVQLIIGSTKTNFYAHKLLLSLNSTVFQTLFYGQNWKEVDGKKVSVVSLPDVSAKAFEHLINFCYTQQINIPHDLLWDVLSLSDKFQINDLSMLISKQILQKVTVNDCLLVLDRSVTARYSELTKNTLSFVVKNCGVVLTRLGCLNNLHTGTINLILESNSIWVPEFEIYKRLKERHNYKISNFLKQKSNFQNDLKFTNQFSLLKLSLKKELEKIRKELLPSYVDFDLNSVSHLTTTLLSHQKCLSSDLENKPKTRNEKADENPNFKVTPKALKTKYFSTRRSDKPNKDLNIALLTTEKDQIRINDLIKTLTHETGISNVVVIDISSKRQMNKQLDEKSLSKYDCVIVFSPSKKIGAPILLGFLLEKYVQDGGGLVISSVCALILGAKGQLKGNIIKSNFLPVKMSKYLISGTPSSSKNWIIPNHPIINGVKHFHGGLRSHHVQVEGVKNNSNLIANWNDGSVLIAEKKNSDNGGIVVILNMFLVSNSHDDQEGWNSNTDGAKIIVNAVKYASQL</sequence>
<dbReference type="InterPro" id="IPR051481">
    <property type="entry name" value="BTB-POZ/Galectin-3-binding"/>
</dbReference>
<evidence type="ECO:0000313" key="3">
    <source>
        <dbReference type="Proteomes" id="UP001150062"/>
    </source>
</evidence>
<dbReference type="Gene3D" id="3.30.710.10">
    <property type="entry name" value="Potassium Channel Kv1.1, Chain A"/>
    <property type="match status" value="1"/>
</dbReference>
<dbReference type="InterPro" id="IPR029062">
    <property type="entry name" value="Class_I_gatase-like"/>
</dbReference>
<protein>
    <submittedName>
        <fullName evidence="2">Btb/poz domain-containing</fullName>
    </submittedName>
</protein>
<proteinExistence type="predicted"/>
<dbReference type="SUPFAM" id="SSF52317">
    <property type="entry name" value="Class I glutamine amidotransferase-like"/>
    <property type="match status" value="1"/>
</dbReference>
<comment type="caution">
    <text evidence="2">The sequence shown here is derived from an EMBL/GenBank/DDBJ whole genome shotgun (WGS) entry which is preliminary data.</text>
</comment>
<dbReference type="CDD" id="cd18186">
    <property type="entry name" value="BTB_POZ_ZBTB_KLHL-like"/>
    <property type="match status" value="1"/>
</dbReference>
<dbReference type="PROSITE" id="PS50097">
    <property type="entry name" value="BTB"/>
    <property type="match status" value="1"/>
</dbReference>
<dbReference type="Proteomes" id="UP001150062">
    <property type="component" value="Unassembled WGS sequence"/>
</dbReference>
<accession>A0ABQ8Y4L3</accession>
<dbReference type="SMART" id="SM00225">
    <property type="entry name" value="BTB"/>
    <property type="match status" value="1"/>
</dbReference>
<dbReference type="PANTHER" id="PTHR24410">
    <property type="entry name" value="HL07962P-RELATED"/>
    <property type="match status" value="1"/>
</dbReference>
<dbReference type="EMBL" id="JAOAOG010000216">
    <property type="protein sequence ID" value="KAJ6239773.1"/>
    <property type="molecule type" value="Genomic_DNA"/>
</dbReference>
<dbReference type="InterPro" id="IPR011333">
    <property type="entry name" value="SKP1/BTB/POZ_sf"/>
</dbReference>
<dbReference type="PANTHER" id="PTHR24410:SF23">
    <property type="entry name" value="BTB DOMAIN-CONTAINING PROTEIN-RELATED"/>
    <property type="match status" value="1"/>
</dbReference>
<dbReference type="Pfam" id="PF00651">
    <property type="entry name" value="BTB"/>
    <property type="match status" value="1"/>
</dbReference>